<dbReference type="EMBL" id="JAOYFB010000004">
    <property type="protein sequence ID" value="KAK4013280.1"/>
    <property type="molecule type" value="Genomic_DNA"/>
</dbReference>
<keyword evidence="2" id="KW-1185">Reference proteome</keyword>
<dbReference type="Proteomes" id="UP001234178">
    <property type="component" value="Unassembled WGS sequence"/>
</dbReference>
<proteinExistence type="predicted"/>
<evidence type="ECO:0000313" key="1">
    <source>
        <dbReference type="EMBL" id="KAK4013280.1"/>
    </source>
</evidence>
<gene>
    <name evidence="1" type="ORF">OUZ56_025514</name>
</gene>
<sequence length="110" mass="12486">MTLTTSSLKLQMETHTPVCGSGQSCGDGLPNMLTVSNDLRSDLQHIMLLPRCVHQMSGFPMYRVRYSRFNRLFAVSAYLFKPTKSVMPRTKIGFMQWSIVSMLMVQHLLG</sequence>
<comment type="caution">
    <text evidence="1">The sequence shown here is derived from an EMBL/GenBank/DDBJ whole genome shotgun (WGS) entry which is preliminary data.</text>
</comment>
<evidence type="ECO:0000313" key="2">
    <source>
        <dbReference type="Proteomes" id="UP001234178"/>
    </source>
</evidence>
<reference evidence="1 2" key="1">
    <citation type="journal article" date="2023" name="Nucleic Acids Res.">
        <title>The hologenome of Daphnia magna reveals possible DNA methylation and microbiome-mediated evolution of the host genome.</title>
        <authorList>
            <person name="Chaturvedi A."/>
            <person name="Li X."/>
            <person name="Dhandapani V."/>
            <person name="Marshall H."/>
            <person name="Kissane S."/>
            <person name="Cuenca-Cambronero M."/>
            <person name="Asole G."/>
            <person name="Calvet F."/>
            <person name="Ruiz-Romero M."/>
            <person name="Marangio P."/>
            <person name="Guigo R."/>
            <person name="Rago D."/>
            <person name="Mirbahai L."/>
            <person name="Eastwood N."/>
            <person name="Colbourne J.K."/>
            <person name="Zhou J."/>
            <person name="Mallon E."/>
            <person name="Orsini L."/>
        </authorList>
    </citation>
    <scope>NUCLEOTIDE SEQUENCE [LARGE SCALE GENOMIC DNA]</scope>
    <source>
        <strain evidence="1">LRV0_1</strain>
    </source>
</reference>
<protein>
    <submittedName>
        <fullName evidence="1">Uncharacterized protein</fullName>
    </submittedName>
</protein>
<organism evidence="1 2">
    <name type="scientific">Daphnia magna</name>
    <dbReference type="NCBI Taxonomy" id="35525"/>
    <lineage>
        <taxon>Eukaryota</taxon>
        <taxon>Metazoa</taxon>
        <taxon>Ecdysozoa</taxon>
        <taxon>Arthropoda</taxon>
        <taxon>Crustacea</taxon>
        <taxon>Branchiopoda</taxon>
        <taxon>Diplostraca</taxon>
        <taxon>Cladocera</taxon>
        <taxon>Anomopoda</taxon>
        <taxon>Daphniidae</taxon>
        <taxon>Daphnia</taxon>
    </lineage>
</organism>
<accession>A0ABQ9ZK21</accession>
<name>A0ABQ9ZK21_9CRUS</name>